<keyword evidence="2" id="KW-1133">Transmembrane helix</keyword>
<dbReference type="PANTHER" id="PTHR46273">
    <property type="entry name" value="MYOSUPPRESSIN RECEPTOR 1, ISOFORM B-RELATED"/>
    <property type="match status" value="1"/>
</dbReference>
<reference evidence="3 4" key="1">
    <citation type="submission" date="2024-10" db="EMBL/GenBank/DDBJ databases">
        <authorList>
            <person name="Kim D."/>
        </authorList>
    </citation>
    <scope>NUCLEOTIDE SEQUENCE [LARGE SCALE GENOMIC DNA]</scope>
    <source>
        <strain evidence="3">Taebaek</strain>
    </source>
</reference>
<dbReference type="AlphaFoldDB" id="A0ABD2K0H8"/>
<dbReference type="EMBL" id="JBICCN010000072">
    <property type="protein sequence ID" value="KAL3096328.1"/>
    <property type="molecule type" value="Genomic_DNA"/>
</dbReference>
<organism evidence="3 4">
    <name type="scientific">Heterodera schachtii</name>
    <name type="common">Sugarbeet cyst nematode worm</name>
    <name type="synonym">Tylenchus schachtii</name>
    <dbReference type="NCBI Taxonomy" id="97005"/>
    <lineage>
        <taxon>Eukaryota</taxon>
        <taxon>Metazoa</taxon>
        <taxon>Ecdysozoa</taxon>
        <taxon>Nematoda</taxon>
        <taxon>Chromadorea</taxon>
        <taxon>Rhabditida</taxon>
        <taxon>Tylenchina</taxon>
        <taxon>Tylenchomorpha</taxon>
        <taxon>Tylenchoidea</taxon>
        <taxon>Heteroderidae</taxon>
        <taxon>Heteroderinae</taxon>
        <taxon>Heterodera</taxon>
    </lineage>
</organism>
<comment type="caution">
    <text evidence="3">The sequence shown here is derived from an EMBL/GenBank/DDBJ whole genome shotgun (WGS) entry which is preliminary data.</text>
</comment>
<feature type="region of interest" description="Disordered" evidence="1">
    <location>
        <begin position="136"/>
        <end position="159"/>
    </location>
</feature>
<keyword evidence="2" id="KW-0472">Membrane</keyword>
<dbReference type="Pfam" id="PF10324">
    <property type="entry name" value="7TM_GPCR_Srw"/>
    <property type="match status" value="1"/>
</dbReference>
<evidence type="ECO:0000256" key="2">
    <source>
        <dbReference type="SAM" id="Phobius"/>
    </source>
</evidence>
<dbReference type="Gene3D" id="1.20.1070.10">
    <property type="entry name" value="Rhodopsin 7-helix transmembrane proteins"/>
    <property type="match status" value="1"/>
</dbReference>
<dbReference type="InterPro" id="IPR053219">
    <property type="entry name" value="GPCR_Dmsr-1"/>
</dbReference>
<dbReference type="Proteomes" id="UP001620645">
    <property type="component" value="Unassembled WGS sequence"/>
</dbReference>
<evidence type="ECO:0000256" key="1">
    <source>
        <dbReference type="SAM" id="MobiDB-lite"/>
    </source>
</evidence>
<sequence length="196" mass="21800">MCSGTTLAYRQHSAQSDRTTKIRLILLIVFFCTEFPEGILAILNGLFPNDIHQFVYLSLGELLDLLSLINCNTCYIVYPLISSQYRATLRNLSNCIRQIAQGRGWQAATANLTSRSRLSEAKLSLASRPLSPFPLTPSPSFRPSPSPSSPSPVNTNATACRRPTLHNCNFSIELPKRIKAKGRRKHNHSVTFNGLI</sequence>
<dbReference type="SUPFAM" id="SSF81321">
    <property type="entry name" value="Family A G protein-coupled receptor-like"/>
    <property type="match status" value="1"/>
</dbReference>
<feature type="transmembrane region" description="Helical" evidence="2">
    <location>
        <begin position="24"/>
        <end position="47"/>
    </location>
</feature>
<dbReference type="PANTHER" id="PTHR46273:SF9">
    <property type="entry name" value="G-PROTEIN COUPLED RECEPTORS FAMILY 1 PROFILE DOMAIN-CONTAINING PROTEIN"/>
    <property type="match status" value="1"/>
</dbReference>
<accession>A0ABD2K0H8</accession>
<dbReference type="InterPro" id="IPR019427">
    <property type="entry name" value="7TM_GPCR_serpentine_rcpt_Srw"/>
</dbReference>
<keyword evidence="2" id="KW-0812">Transmembrane</keyword>
<evidence type="ECO:0000313" key="4">
    <source>
        <dbReference type="Proteomes" id="UP001620645"/>
    </source>
</evidence>
<protein>
    <recommendedName>
        <fullName evidence="5">G-protein coupled receptors family 1 profile domain-containing protein</fullName>
    </recommendedName>
</protein>
<gene>
    <name evidence="3" type="ORF">niasHS_005499</name>
</gene>
<evidence type="ECO:0008006" key="5">
    <source>
        <dbReference type="Google" id="ProtNLM"/>
    </source>
</evidence>
<evidence type="ECO:0000313" key="3">
    <source>
        <dbReference type="EMBL" id="KAL3096328.1"/>
    </source>
</evidence>
<name>A0ABD2K0H8_HETSC</name>
<feature type="compositionally biased region" description="Pro residues" evidence="1">
    <location>
        <begin position="136"/>
        <end position="150"/>
    </location>
</feature>
<feature type="transmembrane region" description="Helical" evidence="2">
    <location>
        <begin position="62"/>
        <end position="81"/>
    </location>
</feature>
<proteinExistence type="predicted"/>
<keyword evidence="4" id="KW-1185">Reference proteome</keyword>